<keyword evidence="8" id="KW-0809">Transit peptide</keyword>
<feature type="transmembrane region" description="Helical" evidence="17">
    <location>
        <begin position="275"/>
        <end position="298"/>
    </location>
</feature>
<feature type="domain" description="ABC transporter" evidence="18">
    <location>
        <begin position="372"/>
        <end position="610"/>
    </location>
</feature>
<evidence type="ECO:0000313" key="21">
    <source>
        <dbReference type="Proteomes" id="UP000646827"/>
    </source>
</evidence>
<sequence>MHQEPIAIKIPSATRKQITLAKQQRESEQREISLIRDIWSLIKPDFLLMCCIVLTAIAAAFIQLQTPIITGELINVISSGSSALLASAGISQLNRPAMKLFGLLSAQGVLTFAHISLVSIFGENVAKRLRAQLFAAMVRQDMAFFDSNRSGELVGRLTTDVADFKHTFKQLVTQGLKSVTQTVGSAIHLFRISTPLTLTMLGTMPILYVLLNVYGAYLRKLSRVGKNIDGQASGVAGEVISNMRTVRAFAAEEKEMNHYGQACDKLAATSRKLGFHIGMFQGMTNVSIGCMVLTVLYYGGSLVVRNELTGGELMSYMLSTQTAQQSLVSLGVLFGQTIKAAASATRVFEFIHLEPAVSINGGNTLSNVWGDVQFQDIEFSYPSRPDHQVLNSFNLHVPQGTTVALCGSSGSGKSTIASLLERFYEPASGTVFLDGNDLSEMDPSWLRQQIGFINQEPVLFATSILENIRYGKPDATMEQVQQAARQANAETFIESFPEGYDTIVGERGAALSGGQKQRIAIARAILKDPKILILDEATSALDSESEKIVQDALDKVMKNRTVLVIAHRLSTIRAADMIVVMGRVPGNIIERGTHDELMAKRGAYFKLHNQLETAEQL</sequence>
<dbReference type="InterPro" id="IPR003439">
    <property type="entry name" value="ABC_transporter-like_ATP-bd"/>
</dbReference>
<feature type="transmembrane region" description="Helical" evidence="17">
    <location>
        <begin position="198"/>
        <end position="218"/>
    </location>
</feature>
<dbReference type="InterPro" id="IPR036640">
    <property type="entry name" value="ABC1_TM_sf"/>
</dbReference>
<dbReference type="Gene3D" id="1.20.1560.10">
    <property type="entry name" value="ABC transporter type 1, transmembrane domain"/>
    <property type="match status" value="1"/>
</dbReference>
<keyword evidence="5" id="KW-0547">Nucleotide-binding</keyword>
<keyword evidence="9" id="KW-0630">Potassium</keyword>
<keyword evidence="13 17" id="KW-0472">Membrane</keyword>
<evidence type="ECO:0000256" key="6">
    <source>
        <dbReference type="ARBA" id="ARBA00022792"/>
    </source>
</evidence>
<dbReference type="SUPFAM" id="SSF90123">
    <property type="entry name" value="ABC transporter transmembrane region"/>
    <property type="match status" value="1"/>
</dbReference>
<feature type="transmembrane region" description="Helical" evidence="17">
    <location>
        <begin position="100"/>
        <end position="121"/>
    </location>
</feature>
<reference evidence="20 21" key="1">
    <citation type="submission" date="2020-12" db="EMBL/GenBank/DDBJ databases">
        <title>Metabolic potential, ecology and presence of endohyphal bacteria is reflected in genomic diversity of Mucoromycotina.</title>
        <authorList>
            <person name="Muszewska A."/>
            <person name="Okrasinska A."/>
            <person name="Steczkiewicz K."/>
            <person name="Drgas O."/>
            <person name="Orlowska M."/>
            <person name="Perlinska-Lenart U."/>
            <person name="Aleksandrzak-Piekarczyk T."/>
            <person name="Szatraj K."/>
            <person name="Zielenkiewicz U."/>
            <person name="Pilsyk S."/>
            <person name="Malc E."/>
            <person name="Mieczkowski P."/>
            <person name="Kruszewska J.S."/>
            <person name="Biernat P."/>
            <person name="Pawlowska J."/>
        </authorList>
    </citation>
    <scope>NUCLEOTIDE SEQUENCE [LARGE SCALE GENOMIC DNA]</scope>
    <source>
        <strain evidence="20 21">CBS 142.35</strain>
    </source>
</reference>
<dbReference type="PROSITE" id="PS00211">
    <property type="entry name" value="ABC_TRANSPORTER_1"/>
    <property type="match status" value="1"/>
</dbReference>
<organism evidence="20 21">
    <name type="scientific">Circinella minor</name>
    <dbReference type="NCBI Taxonomy" id="1195481"/>
    <lineage>
        <taxon>Eukaryota</taxon>
        <taxon>Fungi</taxon>
        <taxon>Fungi incertae sedis</taxon>
        <taxon>Mucoromycota</taxon>
        <taxon>Mucoromycotina</taxon>
        <taxon>Mucoromycetes</taxon>
        <taxon>Mucorales</taxon>
        <taxon>Lichtheimiaceae</taxon>
        <taxon>Circinella</taxon>
    </lineage>
</organism>
<dbReference type="SMART" id="SM00382">
    <property type="entry name" value="AAA"/>
    <property type="match status" value="1"/>
</dbReference>
<comment type="caution">
    <text evidence="20">The sequence shown here is derived from an EMBL/GenBank/DDBJ whole genome shotgun (WGS) entry which is preliminary data.</text>
</comment>
<name>A0A8H7VSH1_9FUNG</name>
<evidence type="ECO:0000256" key="10">
    <source>
        <dbReference type="ARBA" id="ARBA00022989"/>
    </source>
</evidence>
<dbReference type="Pfam" id="PF00005">
    <property type="entry name" value="ABC_tran"/>
    <property type="match status" value="1"/>
</dbReference>
<dbReference type="InterPro" id="IPR027417">
    <property type="entry name" value="P-loop_NTPase"/>
</dbReference>
<evidence type="ECO:0000256" key="4">
    <source>
        <dbReference type="ARBA" id="ARBA00022692"/>
    </source>
</evidence>
<evidence type="ECO:0000256" key="16">
    <source>
        <dbReference type="ARBA" id="ARBA00042968"/>
    </source>
</evidence>
<dbReference type="CDD" id="cd03249">
    <property type="entry name" value="ABC_MTABC3_MDL1_MDL2"/>
    <property type="match status" value="1"/>
</dbReference>
<dbReference type="FunFam" id="1.20.1560.10:FF:000215">
    <property type="entry name" value="ABC transporter B family member 4"/>
    <property type="match status" value="1"/>
</dbReference>
<dbReference type="GO" id="GO:0016887">
    <property type="term" value="F:ATP hydrolysis activity"/>
    <property type="evidence" value="ECO:0007669"/>
    <property type="project" value="InterPro"/>
</dbReference>
<accession>A0A8H7VSH1</accession>
<keyword evidence="7" id="KW-0067">ATP-binding</keyword>
<feature type="transmembrane region" description="Helical" evidence="17">
    <location>
        <begin position="46"/>
        <end position="62"/>
    </location>
</feature>
<protein>
    <recommendedName>
        <fullName evidence="14">Mitochondrial potassium channel ATP-binding subunit</fullName>
    </recommendedName>
    <alternativeName>
        <fullName evidence="16">ATP-binding cassette sub-family B member 8, mitochondrial</fullName>
    </alternativeName>
    <alternativeName>
        <fullName evidence="15">Mitochondrial sulfonylurea-receptor</fullName>
    </alternativeName>
</protein>
<comment type="subcellular location">
    <subcellularLocation>
        <location evidence="1">Mitochondrion inner membrane</location>
        <topology evidence="1">Multi-pass membrane protein</topology>
    </subcellularLocation>
</comment>
<dbReference type="GO" id="GO:0015421">
    <property type="term" value="F:ABC-type oligopeptide transporter activity"/>
    <property type="evidence" value="ECO:0007669"/>
    <property type="project" value="TreeGrafter"/>
</dbReference>
<dbReference type="InterPro" id="IPR003593">
    <property type="entry name" value="AAA+_ATPase"/>
</dbReference>
<dbReference type="InterPro" id="IPR011527">
    <property type="entry name" value="ABC1_TM_dom"/>
</dbReference>
<feature type="transmembrane region" description="Helical" evidence="17">
    <location>
        <begin position="68"/>
        <end position="88"/>
    </location>
</feature>
<evidence type="ECO:0000256" key="5">
    <source>
        <dbReference type="ARBA" id="ARBA00022741"/>
    </source>
</evidence>
<dbReference type="CDD" id="cd18574">
    <property type="entry name" value="ABC_6TM_ABCB8_like"/>
    <property type="match status" value="1"/>
</dbReference>
<dbReference type="GO" id="GO:0005743">
    <property type="term" value="C:mitochondrial inner membrane"/>
    <property type="evidence" value="ECO:0007669"/>
    <property type="project" value="UniProtKB-SubCell"/>
</dbReference>
<dbReference type="PANTHER" id="PTHR43394:SF17">
    <property type="entry name" value="MITOCHONDRIAL POTASSIUM CHANNEL ATP-BINDING SUBUNIT"/>
    <property type="match status" value="1"/>
</dbReference>
<proteinExistence type="predicted"/>
<evidence type="ECO:0000256" key="14">
    <source>
        <dbReference type="ARBA" id="ARBA00040439"/>
    </source>
</evidence>
<keyword evidence="4 17" id="KW-0812">Transmembrane</keyword>
<dbReference type="FunFam" id="3.40.50.300:FF:000403">
    <property type="entry name" value="ATP-binding cassette sub-family B member 8, mitochondrial"/>
    <property type="match status" value="1"/>
</dbReference>
<evidence type="ECO:0000256" key="13">
    <source>
        <dbReference type="ARBA" id="ARBA00023136"/>
    </source>
</evidence>
<keyword evidence="11" id="KW-0406">Ion transport</keyword>
<keyword evidence="12" id="KW-0496">Mitochondrion</keyword>
<dbReference type="EMBL" id="JAEPRB010000028">
    <property type="protein sequence ID" value="KAG2225414.1"/>
    <property type="molecule type" value="Genomic_DNA"/>
</dbReference>
<keyword evidence="3" id="KW-0633">Potassium transport</keyword>
<evidence type="ECO:0000256" key="3">
    <source>
        <dbReference type="ARBA" id="ARBA00022538"/>
    </source>
</evidence>
<evidence type="ECO:0000313" key="20">
    <source>
        <dbReference type="EMBL" id="KAG2225414.1"/>
    </source>
</evidence>
<dbReference type="GO" id="GO:0090374">
    <property type="term" value="P:oligopeptide export from mitochondrion"/>
    <property type="evidence" value="ECO:0007669"/>
    <property type="project" value="TreeGrafter"/>
</dbReference>
<dbReference type="PROSITE" id="PS50893">
    <property type="entry name" value="ABC_TRANSPORTER_2"/>
    <property type="match status" value="1"/>
</dbReference>
<evidence type="ECO:0000256" key="17">
    <source>
        <dbReference type="SAM" id="Phobius"/>
    </source>
</evidence>
<dbReference type="InterPro" id="IPR017871">
    <property type="entry name" value="ABC_transporter-like_CS"/>
</dbReference>
<dbReference type="AlphaFoldDB" id="A0A8H7VSH1"/>
<dbReference type="Gene3D" id="3.40.50.300">
    <property type="entry name" value="P-loop containing nucleotide triphosphate hydrolases"/>
    <property type="match status" value="1"/>
</dbReference>
<keyword evidence="10 17" id="KW-1133">Transmembrane helix</keyword>
<dbReference type="SUPFAM" id="SSF52540">
    <property type="entry name" value="P-loop containing nucleoside triphosphate hydrolases"/>
    <property type="match status" value="1"/>
</dbReference>
<feature type="domain" description="ABC transmembrane type-1" evidence="19">
    <location>
        <begin position="52"/>
        <end position="339"/>
    </location>
</feature>
<dbReference type="PROSITE" id="PS50929">
    <property type="entry name" value="ABC_TM1F"/>
    <property type="match status" value="1"/>
</dbReference>
<dbReference type="Pfam" id="PF00664">
    <property type="entry name" value="ABC_membrane"/>
    <property type="match status" value="1"/>
</dbReference>
<keyword evidence="6" id="KW-0999">Mitochondrion inner membrane</keyword>
<dbReference type="Proteomes" id="UP000646827">
    <property type="component" value="Unassembled WGS sequence"/>
</dbReference>
<evidence type="ECO:0000256" key="1">
    <source>
        <dbReference type="ARBA" id="ARBA00004448"/>
    </source>
</evidence>
<dbReference type="OrthoDB" id="6500128at2759"/>
<keyword evidence="21" id="KW-1185">Reference proteome</keyword>
<evidence type="ECO:0000256" key="2">
    <source>
        <dbReference type="ARBA" id="ARBA00022448"/>
    </source>
</evidence>
<evidence type="ECO:0000256" key="9">
    <source>
        <dbReference type="ARBA" id="ARBA00022958"/>
    </source>
</evidence>
<evidence type="ECO:0000256" key="11">
    <source>
        <dbReference type="ARBA" id="ARBA00023065"/>
    </source>
</evidence>
<dbReference type="GO" id="GO:0005524">
    <property type="term" value="F:ATP binding"/>
    <property type="evidence" value="ECO:0007669"/>
    <property type="project" value="UniProtKB-KW"/>
</dbReference>
<keyword evidence="2" id="KW-0813">Transport</keyword>
<dbReference type="PANTHER" id="PTHR43394">
    <property type="entry name" value="ATP-DEPENDENT PERMEASE MDL1, MITOCHONDRIAL"/>
    <property type="match status" value="1"/>
</dbReference>
<evidence type="ECO:0000256" key="12">
    <source>
        <dbReference type="ARBA" id="ARBA00023128"/>
    </source>
</evidence>
<evidence type="ECO:0000256" key="8">
    <source>
        <dbReference type="ARBA" id="ARBA00022946"/>
    </source>
</evidence>
<evidence type="ECO:0000256" key="7">
    <source>
        <dbReference type="ARBA" id="ARBA00022840"/>
    </source>
</evidence>
<evidence type="ECO:0000259" key="19">
    <source>
        <dbReference type="PROSITE" id="PS50929"/>
    </source>
</evidence>
<dbReference type="InterPro" id="IPR039421">
    <property type="entry name" value="Type_1_exporter"/>
</dbReference>
<evidence type="ECO:0000259" key="18">
    <source>
        <dbReference type="PROSITE" id="PS50893"/>
    </source>
</evidence>
<gene>
    <name evidence="20" type="ORF">INT45_010050</name>
</gene>
<evidence type="ECO:0000256" key="15">
    <source>
        <dbReference type="ARBA" id="ARBA00041416"/>
    </source>
</evidence>
<dbReference type="GO" id="GO:0006813">
    <property type="term" value="P:potassium ion transport"/>
    <property type="evidence" value="ECO:0007669"/>
    <property type="project" value="UniProtKB-KW"/>
</dbReference>